<keyword evidence="2" id="KW-0808">Transferase</keyword>
<evidence type="ECO:0000313" key="2">
    <source>
        <dbReference type="EMBL" id="PVH90569.1"/>
    </source>
</evidence>
<dbReference type="EMBL" id="KZ805661">
    <property type="protein sequence ID" value="PVH92645.1"/>
    <property type="molecule type" value="Genomic_DNA"/>
</dbReference>
<evidence type="ECO:0000313" key="4">
    <source>
        <dbReference type="Proteomes" id="UP000244855"/>
    </source>
</evidence>
<dbReference type="GO" id="GO:0016301">
    <property type="term" value="F:kinase activity"/>
    <property type="evidence" value="ECO:0007669"/>
    <property type="project" value="UniProtKB-KW"/>
</dbReference>
<dbReference type="InterPro" id="IPR002575">
    <property type="entry name" value="Aminoglycoside_PTrfase"/>
</dbReference>
<dbReference type="EMBL" id="KZ806219">
    <property type="protein sequence ID" value="PVH90569.1"/>
    <property type="molecule type" value="Genomic_DNA"/>
</dbReference>
<keyword evidence="4" id="KW-1185">Reference proteome</keyword>
<evidence type="ECO:0000259" key="1">
    <source>
        <dbReference type="Pfam" id="PF01636"/>
    </source>
</evidence>
<dbReference type="PANTHER" id="PTHR21310">
    <property type="entry name" value="AMINOGLYCOSIDE PHOSPHOTRANSFERASE-RELATED-RELATED"/>
    <property type="match status" value="1"/>
</dbReference>
<organism evidence="2 4">
    <name type="scientific">Periconia macrospinosa</name>
    <dbReference type="NCBI Taxonomy" id="97972"/>
    <lineage>
        <taxon>Eukaryota</taxon>
        <taxon>Fungi</taxon>
        <taxon>Dikarya</taxon>
        <taxon>Ascomycota</taxon>
        <taxon>Pezizomycotina</taxon>
        <taxon>Dothideomycetes</taxon>
        <taxon>Pleosporomycetidae</taxon>
        <taxon>Pleosporales</taxon>
        <taxon>Massarineae</taxon>
        <taxon>Periconiaceae</taxon>
        <taxon>Periconia</taxon>
    </lineage>
</organism>
<gene>
    <name evidence="3" type="ORF">DM02DRAFT_268867</name>
    <name evidence="2" type="ORF">DM02DRAFT_432954</name>
</gene>
<evidence type="ECO:0000313" key="3">
    <source>
        <dbReference type="EMBL" id="PVH92645.1"/>
    </source>
</evidence>
<dbReference type="Pfam" id="PF01636">
    <property type="entry name" value="APH"/>
    <property type="match status" value="1"/>
</dbReference>
<dbReference type="PANTHER" id="PTHR21310:SF48">
    <property type="entry name" value="AMINOGLYCOSIDE PHOSPHOTRANSFERASE DOMAIN-CONTAINING PROTEIN"/>
    <property type="match status" value="1"/>
</dbReference>
<dbReference type="OrthoDB" id="4177236at2759"/>
<dbReference type="InterPro" id="IPR011009">
    <property type="entry name" value="Kinase-like_dom_sf"/>
</dbReference>
<reference evidence="2 4" key="1">
    <citation type="journal article" date="2018" name="Sci. Rep.">
        <title>Comparative genomics provides insights into the lifestyle and reveals functional heterogeneity of dark septate endophytic fungi.</title>
        <authorList>
            <person name="Knapp D.G."/>
            <person name="Nemeth J.B."/>
            <person name="Barry K."/>
            <person name="Hainaut M."/>
            <person name="Henrissat B."/>
            <person name="Johnson J."/>
            <person name="Kuo A."/>
            <person name="Lim J.H.P."/>
            <person name="Lipzen A."/>
            <person name="Nolan M."/>
            <person name="Ohm R.A."/>
            <person name="Tamas L."/>
            <person name="Grigoriev I.V."/>
            <person name="Spatafora J.W."/>
            <person name="Nagy L.G."/>
            <person name="Kovacs G.M."/>
        </authorList>
    </citation>
    <scope>NUCLEOTIDE SEQUENCE [LARGE SCALE GENOMIC DNA]</scope>
    <source>
        <strain evidence="2 4">DSE2036</strain>
    </source>
</reference>
<dbReference type="AlphaFoldDB" id="A0A2V1CZ36"/>
<dbReference type="STRING" id="97972.A0A2V1CZ36"/>
<accession>A0A2V1CZ36</accession>
<feature type="domain" description="Aminoglycoside phosphotransferase" evidence="1">
    <location>
        <begin position="48"/>
        <end position="275"/>
    </location>
</feature>
<dbReference type="Proteomes" id="UP000244855">
    <property type="component" value="Unassembled WGS sequence"/>
</dbReference>
<dbReference type="SUPFAM" id="SSF56112">
    <property type="entry name" value="Protein kinase-like (PK-like)"/>
    <property type="match status" value="1"/>
</dbReference>
<keyword evidence="2" id="KW-0418">Kinase</keyword>
<name>A0A2V1CZ36_9PLEO</name>
<dbReference type="Gene3D" id="3.90.1200.10">
    <property type="match status" value="1"/>
</dbReference>
<sequence length="294" mass="33702">MTEEWTLTRIPFLRPPSQLPAPLPSERDFLESPTLFRDDVSHHRIVAVGTHFVVKHGRGVEEIEGQTLLFLDQYPKASLKVPRLYAMWRMSSSGHLCLVMERIAGEDLESAWPALTSAEKSIVCAKVKTGIDHLRTIPSPGFFGGVGLTKLPYHLFWDREGNKDVCGPFQNNSEFNAALVKKLRMIHTGNIDRISAKANFYEKHLGTMFGIHPAVFSHSDLQRKNIIIKKSADSIEVTLVDWEAAGWYPAFWEYAVKFCTLEWIDDWPQYLEQILEPYPREAAALRILYQDLWF</sequence>
<dbReference type="InterPro" id="IPR051678">
    <property type="entry name" value="AGP_Transferase"/>
</dbReference>
<proteinExistence type="predicted"/>
<protein>
    <submittedName>
        <fullName evidence="2">Kinase-like protein</fullName>
    </submittedName>
</protein>